<name>A0A2X2BYD6_PSELU</name>
<reference evidence="5 7" key="1">
    <citation type="submission" date="2018-06" db="EMBL/GenBank/DDBJ databases">
        <authorList>
            <consortium name="Pathogen Informatics"/>
            <person name="Doyle S."/>
        </authorList>
    </citation>
    <scope>NUCLEOTIDE SEQUENCE [LARGE SCALE GENOMIC DNA]</scope>
    <source>
        <strain evidence="5 7">NCTC11842</strain>
    </source>
</reference>
<dbReference type="InterPro" id="IPR007346">
    <property type="entry name" value="Endonuclease-I"/>
</dbReference>
<dbReference type="RefSeq" id="WP_073450562.1">
    <property type="nucleotide sequence ID" value="NZ_FQYS01000013.1"/>
</dbReference>
<keyword evidence="2" id="KW-0540">Nuclease</keyword>
<dbReference type="PANTHER" id="PTHR33607:SF2">
    <property type="entry name" value="ENDONUCLEASE-1"/>
    <property type="match status" value="1"/>
</dbReference>
<dbReference type="InterPro" id="IPR044925">
    <property type="entry name" value="His-Me_finger_sf"/>
</dbReference>
<evidence type="ECO:0000256" key="1">
    <source>
        <dbReference type="ARBA" id="ARBA00006429"/>
    </source>
</evidence>
<evidence type="ECO:0000313" key="5">
    <source>
        <dbReference type="EMBL" id="SPZ00114.1"/>
    </source>
</evidence>
<keyword evidence="3 5" id="KW-0378">Hydrolase</keyword>
<feature type="chain" id="PRO_5044582296" evidence="4">
    <location>
        <begin position="19"/>
        <end position="333"/>
    </location>
</feature>
<dbReference type="AlphaFoldDB" id="A0A2X2BYD6"/>
<comment type="similarity">
    <text evidence="1">Belongs to the EndA/NucM nuclease family.</text>
</comment>
<dbReference type="Pfam" id="PF04231">
    <property type="entry name" value="Endonuclease_1"/>
    <property type="match status" value="1"/>
</dbReference>
<sequence>MRAALVLLALTLSGVTWAAPETYYDAKHFLRNDIYGDQNAGEKASGDLYCGCHWEWVGRSGGVMDHESCGYQTRALPDRAIRLEWEHIQSVWSFGHQLQCWREGGSGACRADPLFNRIDADLHNLAPAIGEANADRGSYLYGELPGTASRYGRCDLRIDPALRTVEPRDAVKGLIARTHFYMSDRYGITLSRLQQKLFMDWDKRFPVSQWEKERDNRIAKVMGHHNPFVTGQASWTLDRKPGLAGIIRRDKTVKELFPDLQEASASNDVEKEEIEPFDPTRTEGMVYASRRTGTYFIPTLCPSYHSIPARIRVAYRTEREAQSDGYRRDVECR</sequence>
<dbReference type="GO" id="GO:0004530">
    <property type="term" value="F:deoxyribonuclease I activity"/>
    <property type="evidence" value="ECO:0007669"/>
    <property type="project" value="UniProtKB-EC"/>
</dbReference>
<dbReference type="SUPFAM" id="SSF54060">
    <property type="entry name" value="His-Me finger endonucleases"/>
    <property type="match status" value="1"/>
</dbReference>
<evidence type="ECO:0000313" key="7">
    <source>
        <dbReference type="Proteomes" id="UP000250443"/>
    </source>
</evidence>
<proteinExistence type="inferred from homology"/>
<evidence type="ECO:0000256" key="3">
    <source>
        <dbReference type="ARBA" id="ARBA00022801"/>
    </source>
</evidence>
<dbReference type="Proteomes" id="UP000250443">
    <property type="component" value="Unassembled WGS sequence"/>
</dbReference>
<dbReference type="PANTHER" id="PTHR33607">
    <property type="entry name" value="ENDONUCLEASE-1"/>
    <property type="match status" value="1"/>
</dbReference>
<dbReference type="EC" id="3.1.21.1" evidence="5"/>
<evidence type="ECO:0000256" key="2">
    <source>
        <dbReference type="ARBA" id="ARBA00022722"/>
    </source>
</evidence>
<evidence type="ECO:0000256" key="4">
    <source>
        <dbReference type="SAM" id="SignalP"/>
    </source>
</evidence>
<gene>
    <name evidence="5" type="primary">endA_1</name>
    <name evidence="6" type="synonym">endA_2</name>
    <name evidence="5" type="ORF">NCTC11842_00259</name>
    <name evidence="6" type="ORF">NCTC11842_00470</name>
</gene>
<protein>
    <submittedName>
        <fullName evidence="5">Deoxyribonuclease I</fullName>
        <ecNumber evidence="5">3.1.21.1</ecNumber>
    </submittedName>
</protein>
<evidence type="ECO:0000313" key="6">
    <source>
        <dbReference type="EMBL" id="SPZ00321.1"/>
    </source>
</evidence>
<organism evidence="5 7">
    <name type="scientific">Pseudomonas luteola</name>
    <dbReference type="NCBI Taxonomy" id="47886"/>
    <lineage>
        <taxon>Bacteria</taxon>
        <taxon>Pseudomonadati</taxon>
        <taxon>Pseudomonadota</taxon>
        <taxon>Gammaproteobacteria</taxon>
        <taxon>Pseudomonadales</taxon>
        <taxon>Pseudomonadaceae</taxon>
        <taxon>Pseudomonas</taxon>
    </lineage>
</organism>
<accession>A0A2X2BYD6</accession>
<dbReference type="EMBL" id="UAUF01000002">
    <property type="protein sequence ID" value="SPZ00321.1"/>
    <property type="molecule type" value="Genomic_DNA"/>
</dbReference>
<keyword evidence="4" id="KW-0732">Signal</keyword>
<dbReference type="EMBL" id="UAUF01000002">
    <property type="protein sequence ID" value="SPZ00114.1"/>
    <property type="molecule type" value="Genomic_DNA"/>
</dbReference>
<feature type="signal peptide" evidence="4">
    <location>
        <begin position="1"/>
        <end position="18"/>
    </location>
</feature>